<sequence>MVAIISWKMNETYLKPKGKDLYLYRAIDKYEDTLEFMVSEKSFK</sequence>
<evidence type="ECO:0000313" key="2">
    <source>
        <dbReference type="EMBL" id="ASG67433.1"/>
    </source>
</evidence>
<reference evidence="2 3" key="1">
    <citation type="submission" date="2017-06" db="EMBL/GenBank/DDBJ databases">
        <title>Complete genome of Francisella halioticida.</title>
        <authorList>
            <person name="Sjodin A."/>
        </authorList>
    </citation>
    <scope>NUCLEOTIDE SEQUENCE [LARGE SCALE GENOMIC DNA]</scope>
    <source>
        <strain evidence="2 3">DSM 23729</strain>
    </source>
</reference>
<evidence type="ECO:0000313" key="3">
    <source>
        <dbReference type="Proteomes" id="UP000249910"/>
    </source>
</evidence>
<proteinExistence type="predicted"/>
<feature type="domain" description="DDE" evidence="1">
    <location>
        <begin position="6"/>
        <end position="41"/>
    </location>
</feature>
<evidence type="ECO:0000259" key="1">
    <source>
        <dbReference type="Pfam" id="PF13610"/>
    </source>
</evidence>
<protein>
    <recommendedName>
        <fullName evidence="1">DDE domain-containing protein</fullName>
    </recommendedName>
</protein>
<dbReference type="InterPro" id="IPR032874">
    <property type="entry name" value="DDE_dom"/>
</dbReference>
<accession>A0ABM6LXQ2</accession>
<dbReference type="Proteomes" id="UP000249910">
    <property type="component" value="Chromosome"/>
</dbReference>
<keyword evidence="3" id="KW-1185">Reference proteome</keyword>
<gene>
    <name evidence="2" type="ORF">CDV26_02590</name>
</gene>
<organism evidence="2 3">
    <name type="scientific">Francisella halioticida</name>
    <dbReference type="NCBI Taxonomy" id="549298"/>
    <lineage>
        <taxon>Bacteria</taxon>
        <taxon>Pseudomonadati</taxon>
        <taxon>Pseudomonadota</taxon>
        <taxon>Gammaproteobacteria</taxon>
        <taxon>Thiotrichales</taxon>
        <taxon>Francisellaceae</taxon>
        <taxon>Francisella</taxon>
    </lineage>
</organism>
<name>A0ABM6LXQ2_9GAMM</name>
<dbReference type="Pfam" id="PF13610">
    <property type="entry name" value="DDE_Tnp_IS240"/>
    <property type="match status" value="1"/>
</dbReference>
<dbReference type="RefSeq" id="WP_088771975.1">
    <property type="nucleotide sequence ID" value="NZ_CP022132.1"/>
</dbReference>
<dbReference type="EMBL" id="CP022132">
    <property type="protein sequence ID" value="ASG67433.1"/>
    <property type="molecule type" value="Genomic_DNA"/>
</dbReference>